<reference evidence="2 3" key="1">
    <citation type="submission" date="2018-12" db="EMBL/GenBank/DDBJ databases">
        <authorList>
            <person name="Yang E."/>
        </authorList>
    </citation>
    <scope>NUCLEOTIDE SEQUENCE [LARGE SCALE GENOMIC DNA]</scope>
    <source>
        <strain evidence="2 3">SOD</strain>
    </source>
</reference>
<evidence type="ECO:0000313" key="2">
    <source>
        <dbReference type="EMBL" id="RSZ58765.1"/>
    </source>
</evidence>
<keyword evidence="2" id="KW-0808">Transferase</keyword>
<dbReference type="Gene3D" id="3.40.630.30">
    <property type="match status" value="1"/>
</dbReference>
<protein>
    <submittedName>
        <fullName evidence="2">GNAT family N-acetyltransferase</fullName>
    </submittedName>
</protein>
<dbReference type="EMBL" id="RXLQ01000006">
    <property type="protein sequence ID" value="RSZ58765.1"/>
    <property type="molecule type" value="Genomic_DNA"/>
</dbReference>
<dbReference type="PROSITE" id="PS51186">
    <property type="entry name" value="GNAT"/>
    <property type="match status" value="1"/>
</dbReference>
<dbReference type="CDD" id="cd04301">
    <property type="entry name" value="NAT_SF"/>
    <property type="match status" value="1"/>
</dbReference>
<sequence length="139" mass="15434">MDIRCARLADHEALLALDTVLAGEPGRGVQIRHWIDSGCCYVVQAGACVGAYGVLGYHFFGHGFIEMVMVGERFRRQGLGIALVRHFQAHCRTPKLFASTNLSNRQMQALLTTAGFRTSGFIDNLDDNDPEIVYFARSR</sequence>
<dbReference type="AlphaFoldDB" id="A0A430HMK8"/>
<dbReference type="Pfam" id="PF00583">
    <property type="entry name" value="Acetyltransf_1"/>
    <property type="match status" value="1"/>
</dbReference>
<organism evidence="2 3">
    <name type="scientific">Massilia atriviolacea</name>
    <dbReference type="NCBI Taxonomy" id="2495579"/>
    <lineage>
        <taxon>Bacteria</taxon>
        <taxon>Pseudomonadati</taxon>
        <taxon>Pseudomonadota</taxon>
        <taxon>Betaproteobacteria</taxon>
        <taxon>Burkholderiales</taxon>
        <taxon>Oxalobacteraceae</taxon>
        <taxon>Telluria group</taxon>
        <taxon>Massilia</taxon>
    </lineage>
</organism>
<evidence type="ECO:0000313" key="3">
    <source>
        <dbReference type="Proteomes" id="UP000278085"/>
    </source>
</evidence>
<dbReference type="InterPro" id="IPR016181">
    <property type="entry name" value="Acyl_CoA_acyltransferase"/>
</dbReference>
<keyword evidence="3" id="KW-1185">Reference proteome</keyword>
<proteinExistence type="predicted"/>
<dbReference type="InterPro" id="IPR000182">
    <property type="entry name" value="GNAT_dom"/>
</dbReference>
<name>A0A430HMK8_9BURK</name>
<evidence type="ECO:0000259" key="1">
    <source>
        <dbReference type="PROSITE" id="PS51186"/>
    </source>
</evidence>
<dbReference type="OrthoDB" id="5638018at2"/>
<accession>A0A430HMK8</accession>
<dbReference type="Proteomes" id="UP000278085">
    <property type="component" value="Unassembled WGS sequence"/>
</dbReference>
<gene>
    <name evidence="2" type="ORF">EJB06_13150</name>
</gene>
<comment type="caution">
    <text evidence="2">The sequence shown here is derived from an EMBL/GenBank/DDBJ whole genome shotgun (WGS) entry which is preliminary data.</text>
</comment>
<feature type="domain" description="N-acetyltransferase" evidence="1">
    <location>
        <begin position="1"/>
        <end position="139"/>
    </location>
</feature>
<dbReference type="GO" id="GO:0016747">
    <property type="term" value="F:acyltransferase activity, transferring groups other than amino-acyl groups"/>
    <property type="evidence" value="ECO:0007669"/>
    <property type="project" value="InterPro"/>
</dbReference>
<dbReference type="SUPFAM" id="SSF55729">
    <property type="entry name" value="Acyl-CoA N-acyltransferases (Nat)"/>
    <property type="match status" value="1"/>
</dbReference>